<name>A0AAV6UM78_9ARAC</name>
<feature type="compositionally biased region" description="Basic and acidic residues" evidence="2">
    <location>
        <begin position="432"/>
        <end position="448"/>
    </location>
</feature>
<dbReference type="AlphaFoldDB" id="A0AAV6UM78"/>
<dbReference type="InterPro" id="IPR002716">
    <property type="entry name" value="PIN_dom"/>
</dbReference>
<dbReference type="SUPFAM" id="SSF51045">
    <property type="entry name" value="WW domain"/>
    <property type="match status" value="1"/>
</dbReference>
<dbReference type="EMBL" id="JAFNEN010000363">
    <property type="protein sequence ID" value="KAG8184763.1"/>
    <property type="molecule type" value="Genomic_DNA"/>
</dbReference>
<dbReference type="GO" id="GO:0005634">
    <property type="term" value="C:nucleus"/>
    <property type="evidence" value="ECO:0007669"/>
    <property type="project" value="TreeGrafter"/>
</dbReference>
<keyword evidence="1" id="KW-0175">Coiled coil</keyword>
<gene>
    <name evidence="4" type="ORF">JTE90_019359</name>
</gene>
<feature type="coiled-coil region" evidence="1">
    <location>
        <begin position="448"/>
        <end position="475"/>
    </location>
</feature>
<dbReference type="Pfam" id="PF00397">
    <property type="entry name" value="WW"/>
    <property type="match status" value="1"/>
</dbReference>
<protein>
    <recommendedName>
        <fullName evidence="3">WW domain-containing protein</fullName>
    </recommendedName>
</protein>
<keyword evidence="5" id="KW-1185">Reference proteome</keyword>
<dbReference type="Pfam" id="PF13638">
    <property type="entry name" value="PIN_4"/>
    <property type="match status" value="1"/>
</dbReference>
<feature type="compositionally biased region" description="Polar residues" evidence="2">
    <location>
        <begin position="141"/>
        <end position="152"/>
    </location>
</feature>
<organism evidence="4 5">
    <name type="scientific">Oedothorax gibbosus</name>
    <dbReference type="NCBI Taxonomy" id="931172"/>
    <lineage>
        <taxon>Eukaryota</taxon>
        <taxon>Metazoa</taxon>
        <taxon>Ecdysozoa</taxon>
        <taxon>Arthropoda</taxon>
        <taxon>Chelicerata</taxon>
        <taxon>Arachnida</taxon>
        <taxon>Araneae</taxon>
        <taxon>Araneomorphae</taxon>
        <taxon>Entelegynae</taxon>
        <taxon>Araneoidea</taxon>
        <taxon>Linyphiidae</taxon>
        <taxon>Erigoninae</taxon>
        <taxon>Oedothorax</taxon>
    </lineage>
</organism>
<dbReference type="InterPro" id="IPR029060">
    <property type="entry name" value="PIN-like_dom_sf"/>
</dbReference>
<dbReference type="CDD" id="cd00201">
    <property type="entry name" value="WW"/>
    <property type="match status" value="1"/>
</dbReference>
<feature type="region of interest" description="Disordered" evidence="2">
    <location>
        <begin position="419"/>
        <end position="448"/>
    </location>
</feature>
<dbReference type="SMART" id="SM00670">
    <property type="entry name" value="PINc"/>
    <property type="match status" value="1"/>
</dbReference>
<evidence type="ECO:0000259" key="3">
    <source>
        <dbReference type="PROSITE" id="PS50020"/>
    </source>
</evidence>
<dbReference type="PROSITE" id="PS50020">
    <property type="entry name" value="WW_DOMAIN_2"/>
    <property type="match status" value="1"/>
</dbReference>
<dbReference type="SMART" id="SM00456">
    <property type="entry name" value="WW"/>
    <property type="match status" value="1"/>
</dbReference>
<dbReference type="InterPro" id="IPR052626">
    <property type="entry name" value="SWT1_Regulator"/>
</dbReference>
<evidence type="ECO:0000313" key="4">
    <source>
        <dbReference type="EMBL" id="KAG8184763.1"/>
    </source>
</evidence>
<feature type="compositionally biased region" description="Low complexity" evidence="2">
    <location>
        <begin position="186"/>
        <end position="199"/>
    </location>
</feature>
<evidence type="ECO:0000313" key="5">
    <source>
        <dbReference type="Proteomes" id="UP000827092"/>
    </source>
</evidence>
<dbReference type="CDD" id="cd18727">
    <property type="entry name" value="PIN_Swt1-like"/>
    <property type="match status" value="1"/>
</dbReference>
<dbReference type="InterPro" id="IPR001202">
    <property type="entry name" value="WW_dom"/>
</dbReference>
<evidence type="ECO:0000256" key="1">
    <source>
        <dbReference type="SAM" id="Coils"/>
    </source>
</evidence>
<dbReference type="InterPro" id="IPR036020">
    <property type="entry name" value="WW_dom_sf"/>
</dbReference>
<comment type="caution">
    <text evidence="4">The sequence shown here is derived from an EMBL/GenBank/DDBJ whole genome shotgun (WGS) entry which is preliminary data.</text>
</comment>
<dbReference type="PANTHER" id="PTHR16161">
    <property type="entry name" value="TRANSCRIPTIONAL PROTEIN SWT1"/>
    <property type="match status" value="1"/>
</dbReference>
<accession>A0AAV6UM78</accession>
<sequence length="766" mass="87690">MSVETEKTILPHGWIVKTSNKYPDRVYYFNLVTGSSSWECPELVPKPKSDGFKEPEAKKSVNKSFECEPEMGRFVSGIHTPEESPISSRPHFSVTISNDRKSLKRPMEEDTISANKSLSQILKPLTAIVNPVTKGPERKASTNNVTPQNVTQSKKLKKSKKKNKNNLVPLPVPPEKKKESPKSGQNTAPTSSNSSSAVVLQTSLPTSIASSAESSMMTEDNEDSFCEDVEMVDVSASLPSVEETVAEIHQSTILRGHYMVVDTNFFIHELDHIDGLKETPLQRCGPPHIFIPSVVFKELDGLKTSPDKHIGYLARRAIRYIHNALKTKHPRIHGQSAKQADECKRSYHDTNDDKLIDLCMTLRKKNDPEKVILLTNDKNLASRAMCNEIICHNWMSLMENIKPDIKIIEDTDLRYKPWRNLNPMKNKRKSPNKKEPRESNYVEQKRSERRIGDQIKAYKEQIDKLMERAQQLLKDVLDPLLVTEMRRVYNEKVLNQNLQGIVAAYINHWSLFCQRFSNDPRNSFEILNKKLNCTEGQYDTLEDCMEVLNAVKVIFEGIRVQDPQLPSLVSEIESLKSNCTQIFSQRQTLDSSLIAVESISREKLQATCFEIFNFNWSVVNDLCGMIMDFFGIQHSFVYPKPETIPAESEYKRVTADLYPYLLQLRQLMKKMLNNVRDSAPSKIVFKKLCTALKNLIPSLNIKYTLPDIRFFTYTALEIFCRDPENRQKIEFGFKQLDQFCNKLKEAIQVMIAPKKPQTSLLCDKSL</sequence>
<dbReference type="SUPFAM" id="SSF88723">
    <property type="entry name" value="PIN domain-like"/>
    <property type="match status" value="1"/>
</dbReference>
<proteinExistence type="predicted"/>
<reference evidence="4 5" key="1">
    <citation type="journal article" date="2022" name="Nat. Ecol. Evol.">
        <title>A masculinizing supergene underlies an exaggerated male reproductive morph in a spider.</title>
        <authorList>
            <person name="Hendrickx F."/>
            <person name="De Corte Z."/>
            <person name="Sonet G."/>
            <person name="Van Belleghem S.M."/>
            <person name="Kostlbacher S."/>
            <person name="Vangestel C."/>
        </authorList>
    </citation>
    <scope>NUCLEOTIDE SEQUENCE [LARGE SCALE GENOMIC DNA]</scope>
    <source>
        <strain evidence="4">W744_W776</strain>
    </source>
</reference>
<feature type="compositionally biased region" description="Basic residues" evidence="2">
    <location>
        <begin position="154"/>
        <end position="164"/>
    </location>
</feature>
<dbReference type="Proteomes" id="UP000827092">
    <property type="component" value="Unassembled WGS sequence"/>
</dbReference>
<feature type="domain" description="WW" evidence="3">
    <location>
        <begin position="8"/>
        <end position="43"/>
    </location>
</feature>
<dbReference type="Gene3D" id="3.40.50.1010">
    <property type="entry name" value="5'-nuclease"/>
    <property type="match status" value="1"/>
</dbReference>
<evidence type="ECO:0000256" key="2">
    <source>
        <dbReference type="SAM" id="MobiDB-lite"/>
    </source>
</evidence>
<dbReference type="Gene3D" id="2.20.70.10">
    <property type="match status" value="1"/>
</dbReference>
<dbReference type="PANTHER" id="PTHR16161:SF0">
    <property type="entry name" value="TRANSCRIPTIONAL PROTEIN SWT1"/>
    <property type="match status" value="1"/>
</dbReference>
<feature type="region of interest" description="Disordered" evidence="2">
    <location>
        <begin position="133"/>
        <end position="199"/>
    </location>
</feature>